<reference evidence="2" key="1">
    <citation type="journal article" date="2019" name="bioRxiv">
        <title>The Genome of the Zebra Mussel, Dreissena polymorpha: A Resource for Invasive Species Research.</title>
        <authorList>
            <person name="McCartney M.A."/>
            <person name="Auch B."/>
            <person name="Kono T."/>
            <person name="Mallez S."/>
            <person name="Zhang Y."/>
            <person name="Obille A."/>
            <person name="Becker A."/>
            <person name="Abrahante J.E."/>
            <person name="Garbe J."/>
            <person name="Badalamenti J.P."/>
            <person name="Herman A."/>
            <person name="Mangelson H."/>
            <person name="Liachko I."/>
            <person name="Sullivan S."/>
            <person name="Sone E.D."/>
            <person name="Koren S."/>
            <person name="Silverstein K.A.T."/>
            <person name="Beckman K.B."/>
            <person name="Gohl D.M."/>
        </authorList>
    </citation>
    <scope>NUCLEOTIDE SEQUENCE</scope>
    <source>
        <strain evidence="2">Duluth1</strain>
        <tissue evidence="2">Whole animal</tissue>
    </source>
</reference>
<comment type="caution">
    <text evidence="2">The sequence shown here is derived from an EMBL/GenBank/DDBJ whole genome shotgun (WGS) entry which is preliminary data.</text>
</comment>
<evidence type="ECO:0000256" key="1">
    <source>
        <dbReference type="SAM" id="MobiDB-lite"/>
    </source>
</evidence>
<dbReference type="EMBL" id="JAIWYP010000018">
    <property type="protein sequence ID" value="KAH3692919.1"/>
    <property type="molecule type" value="Genomic_DNA"/>
</dbReference>
<gene>
    <name evidence="2" type="ORF">DPMN_193255</name>
</gene>
<evidence type="ECO:0000313" key="3">
    <source>
        <dbReference type="Proteomes" id="UP000828390"/>
    </source>
</evidence>
<name>A0A9D3Y482_DREPO</name>
<dbReference type="Proteomes" id="UP000828390">
    <property type="component" value="Unassembled WGS sequence"/>
</dbReference>
<reference evidence="2" key="2">
    <citation type="submission" date="2020-11" db="EMBL/GenBank/DDBJ databases">
        <authorList>
            <person name="McCartney M.A."/>
            <person name="Auch B."/>
            <person name="Kono T."/>
            <person name="Mallez S."/>
            <person name="Becker A."/>
            <person name="Gohl D.M."/>
            <person name="Silverstein K.A.T."/>
            <person name="Koren S."/>
            <person name="Bechman K.B."/>
            <person name="Herman A."/>
            <person name="Abrahante J.E."/>
            <person name="Garbe J."/>
        </authorList>
    </citation>
    <scope>NUCLEOTIDE SEQUENCE</scope>
    <source>
        <strain evidence="2">Duluth1</strain>
        <tissue evidence="2">Whole animal</tissue>
    </source>
</reference>
<organism evidence="2 3">
    <name type="scientific">Dreissena polymorpha</name>
    <name type="common">Zebra mussel</name>
    <name type="synonym">Mytilus polymorpha</name>
    <dbReference type="NCBI Taxonomy" id="45954"/>
    <lineage>
        <taxon>Eukaryota</taxon>
        <taxon>Metazoa</taxon>
        <taxon>Spiralia</taxon>
        <taxon>Lophotrochozoa</taxon>
        <taxon>Mollusca</taxon>
        <taxon>Bivalvia</taxon>
        <taxon>Autobranchia</taxon>
        <taxon>Heteroconchia</taxon>
        <taxon>Euheterodonta</taxon>
        <taxon>Imparidentia</taxon>
        <taxon>Neoheterodontei</taxon>
        <taxon>Myida</taxon>
        <taxon>Dreissenoidea</taxon>
        <taxon>Dreissenidae</taxon>
        <taxon>Dreissena</taxon>
    </lineage>
</organism>
<sequence length="143" mass="16006">MWGGLGRSMSGDRIMKDFLADTHKGENSGSAPAMSTSIAQILPNIVNKVLKVYLWGFVSSTSHFKPKWPRIELMLEKALKNDSSCVVWYSMPFDSHPDVSFSKHYKPTRQTPLKSMSMAIPTPSFTNTTTRSRNSARRHLASA</sequence>
<feature type="compositionally biased region" description="Basic residues" evidence="1">
    <location>
        <begin position="134"/>
        <end position="143"/>
    </location>
</feature>
<dbReference type="AlphaFoldDB" id="A0A9D3Y482"/>
<accession>A0A9D3Y482</accession>
<proteinExistence type="predicted"/>
<feature type="region of interest" description="Disordered" evidence="1">
    <location>
        <begin position="118"/>
        <end position="143"/>
    </location>
</feature>
<evidence type="ECO:0000313" key="2">
    <source>
        <dbReference type="EMBL" id="KAH3692919.1"/>
    </source>
</evidence>
<protein>
    <submittedName>
        <fullName evidence="2">Uncharacterized protein</fullName>
    </submittedName>
</protein>
<keyword evidence="3" id="KW-1185">Reference proteome</keyword>